<dbReference type="Gene3D" id="3.30.70.1060">
    <property type="entry name" value="Dimeric alpha+beta barrel"/>
    <property type="match status" value="1"/>
</dbReference>
<dbReference type="InterPro" id="IPR005545">
    <property type="entry name" value="YCII"/>
</dbReference>
<dbReference type="InterPro" id="IPR011008">
    <property type="entry name" value="Dimeric_a/b-barrel"/>
</dbReference>
<dbReference type="OrthoDB" id="7782105at2"/>
<accession>A0A3B0BZB0</accession>
<evidence type="ECO:0000256" key="1">
    <source>
        <dbReference type="ARBA" id="ARBA00007689"/>
    </source>
</evidence>
<dbReference type="Proteomes" id="UP000276603">
    <property type="component" value="Unassembled WGS sequence"/>
</dbReference>
<feature type="domain" description="YCII-related" evidence="2">
    <location>
        <begin position="12"/>
        <end position="113"/>
    </location>
</feature>
<evidence type="ECO:0000313" key="4">
    <source>
        <dbReference type="Proteomes" id="UP000276603"/>
    </source>
</evidence>
<evidence type="ECO:0000259" key="2">
    <source>
        <dbReference type="Pfam" id="PF03795"/>
    </source>
</evidence>
<reference evidence="3 4" key="1">
    <citation type="submission" date="2018-10" db="EMBL/GenBank/DDBJ databases">
        <title>Ulvibacterium marinum gen. nov., sp. nov., a novel marine bacterium of the family Flavobacteriaceae, isolated from a culture of the green alga Ulva prolifera.</title>
        <authorList>
            <person name="Zhang Z."/>
        </authorList>
    </citation>
    <scope>NUCLEOTIDE SEQUENCE [LARGE SCALE GENOMIC DNA]</scope>
    <source>
        <strain evidence="3 4">CCMM003</strain>
    </source>
</reference>
<dbReference type="SUPFAM" id="SSF54909">
    <property type="entry name" value="Dimeric alpha+beta barrel"/>
    <property type="match status" value="1"/>
</dbReference>
<protein>
    <submittedName>
        <fullName evidence="3">Transcription initiation protein</fullName>
    </submittedName>
</protein>
<proteinExistence type="inferred from homology"/>
<evidence type="ECO:0000313" key="3">
    <source>
        <dbReference type="EMBL" id="RKN78492.1"/>
    </source>
</evidence>
<comment type="caution">
    <text evidence="3">The sequence shown here is derived from an EMBL/GenBank/DDBJ whole genome shotgun (WGS) entry which is preliminary data.</text>
</comment>
<name>A0A3B0BZB0_9FLAO</name>
<dbReference type="Pfam" id="PF03795">
    <property type="entry name" value="YCII"/>
    <property type="match status" value="1"/>
</dbReference>
<dbReference type="AlphaFoldDB" id="A0A3B0BZB0"/>
<dbReference type="PANTHER" id="PTHR35174">
    <property type="entry name" value="BLL7171 PROTEIN-RELATED"/>
    <property type="match status" value="1"/>
</dbReference>
<dbReference type="RefSeq" id="WP_120713398.1">
    <property type="nucleotide sequence ID" value="NZ_CANMKH010000012.1"/>
</dbReference>
<keyword evidence="4" id="KW-1185">Reference proteome</keyword>
<dbReference type="EMBL" id="RBCJ01000004">
    <property type="protein sequence ID" value="RKN78492.1"/>
    <property type="molecule type" value="Genomic_DNA"/>
</dbReference>
<comment type="similarity">
    <text evidence="1">Belongs to the YciI family.</text>
</comment>
<gene>
    <name evidence="3" type="ORF">D7Z94_19960</name>
</gene>
<sequence length="116" mass="12614">MKDFMMLFHSEPDPDFNPTPDQIQEEVKAWQDWMEGIGAQGKLKNPGEALGFEGKTMHANGSITDGPYAEIKEIIGGFIIVSANSIEEAIQLGKGCPVLASGGKVEVRDIMIFDGM</sequence>
<organism evidence="3 4">
    <name type="scientific">Ulvibacterium marinum</name>
    <dbReference type="NCBI Taxonomy" id="2419782"/>
    <lineage>
        <taxon>Bacteria</taxon>
        <taxon>Pseudomonadati</taxon>
        <taxon>Bacteroidota</taxon>
        <taxon>Flavobacteriia</taxon>
        <taxon>Flavobacteriales</taxon>
        <taxon>Flavobacteriaceae</taxon>
        <taxon>Ulvibacterium</taxon>
    </lineage>
</organism>